<gene>
    <name evidence="2" type="ORF">N656DRAFT_680234</name>
</gene>
<name>A0AAN6YRP2_9PEZI</name>
<feature type="domain" description="Heterokaryon incompatibility" evidence="1">
    <location>
        <begin position="16"/>
        <end position="103"/>
    </location>
</feature>
<feature type="non-terminal residue" evidence="2">
    <location>
        <position position="1"/>
    </location>
</feature>
<reference evidence="2" key="1">
    <citation type="journal article" date="2023" name="Mol. Phylogenet. Evol.">
        <title>Genome-scale phylogeny and comparative genomics of the fungal order Sordariales.</title>
        <authorList>
            <person name="Hensen N."/>
            <person name="Bonometti L."/>
            <person name="Westerberg I."/>
            <person name="Brannstrom I.O."/>
            <person name="Guillou S."/>
            <person name="Cros-Aarteil S."/>
            <person name="Calhoun S."/>
            <person name="Haridas S."/>
            <person name="Kuo A."/>
            <person name="Mondo S."/>
            <person name="Pangilinan J."/>
            <person name="Riley R."/>
            <person name="LaButti K."/>
            <person name="Andreopoulos B."/>
            <person name="Lipzen A."/>
            <person name="Chen C."/>
            <person name="Yan M."/>
            <person name="Daum C."/>
            <person name="Ng V."/>
            <person name="Clum A."/>
            <person name="Steindorff A."/>
            <person name="Ohm R.A."/>
            <person name="Martin F."/>
            <person name="Silar P."/>
            <person name="Natvig D.O."/>
            <person name="Lalanne C."/>
            <person name="Gautier V."/>
            <person name="Ament-Velasquez S.L."/>
            <person name="Kruys A."/>
            <person name="Hutchinson M.I."/>
            <person name="Powell A.J."/>
            <person name="Barry K."/>
            <person name="Miller A.N."/>
            <person name="Grigoriev I.V."/>
            <person name="Debuchy R."/>
            <person name="Gladieux P."/>
            <person name="Hiltunen Thoren M."/>
            <person name="Johannesson H."/>
        </authorList>
    </citation>
    <scope>NUCLEOTIDE SEQUENCE</scope>
    <source>
        <strain evidence="2">CBS 508.74</strain>
    </source>
</reference>
<dbReference type="Proteomes" id="UP001302812">
    <property type="component" value="Unassembled WGS sequence"/>
</dbReference>
<protein>
    <submittedName>
        <fullName evidence="2">Heterokaryon incompatibility</fullName>
    </submittedName>
</protein>
<dbReference type="AlphaFoldDB" id="A0AAN6YRP2"/>
<keyword evidence="3" id="KW-1185">Reference proteome</keyword>
<dbReference type="EMBL" id="MU853343">
    <property type="protein sequence ID" value="KAK4112132.1"/>
    <property type="molecule type" value="Genomic_DNA"/>
</dbReference>
<organism evidence="2 3">
    <name type="scientific">Canariomyces notabilis</name>
    <dbReference type="NCBI Taxonomy" id="2074819"/>
    <lineage>
        <taxon>Eukaryota</taxon>
        <taxon>Fungi</taxon>
        <taxon>Dikarya</taxon>
        <taxon>Ascomycota</taxon>
        <taxon>Pezizomycotina</taxon>
        <taxon>Sordariomycetes</taxon>
        <taxon>Sordariomycetidae</taxon>
        <taxon>Sordariales</taxon>
        <taxon>Chaetomiaceae</taxon>
        <taxon>Canariomyces</taxon>
    </lineage>
</organism>
<reference evidence="2" key="2">
    <citation type="submission" date="2023-05" db="EMBL/GenBank/DDBJ databases">
        <authorList>
            <consortium name="Lawrence Berkeley National Laboratory"/>
            <person name="Steindorff A."/>
            <person name="Hensen N."/>
            <person name="Bonometti L."/>
            <person name="Westerberg I."/>
            <person name="Brannstrom I.O."/>
            <person name="Guillou S."/>
            <person name="Cros-Aarteil S."/>
            <person name="Calhoun S."/>
            <person name="Haridas S."/>
            <person name="Kuo A."/>
            <person name="Mondo S."/>
            <person name="Pangilinan J."/>
            <person name="Riley R."/>
            <person name="Labutti K."/>
            <person name="Andreopoulos B."/>
            <person name="Lipzen A."/>
            <person name="Chen C."/>
            <person name="Yanf M."/>
            <person name="Daum C."/>
            <person name="Ng V."/>
            <person name="Clum A."/>
            <person name="Ohm R."/>
            <person name="Martin F."/>
            <person name="Silar P."/>
            <person name="Natvig D."/>
            <person name="Lalanne C."/>
            <person name="Gautier V."/>
            <person name="Ament-Velasquez S.L."/>
            <person name="Kruys A."/>
            <person name="Hutchinson M.I."/>
            <person name="Powell A.J."/>
            <person name="Barry K."/>
            <person name="Miller A.N."/>
            <person name="Grigoriev I.V."/>
            <person name="Debuchy R."/>
            <person name="Gladieux P."/>
            <person name="Thoren M.H."/>
            <person name="Johannesson H."/>
        </authorList>
    </citation>
    <scope>NUCLEOTIDE SEQUENCE</scope>
    <source>
        <strain evidence="2">CBS 508.74</strain>
    </source>
</reference>
<feature type="non-terminal residue" evidence="2">
    <location>
        <position position="109"/>
    </location>
</feature>
<dbReference type="Pfam" id="PF06985">
    <property type="entry name" value="HET"/>
    <property type="match status" value="1"/>
</dbReference>
<dbReference type="PANTHER" id="PTHR24148">
    <property type="entry name" value="ANKYRIN REPEAT DOMAIN-CONTAINING PROTEIN 39 HOMOLOG-RELATED"/>
    <property type="match status" value="1"/>
</dbReference>
<evidence type="ECO:0000313" key="3">
    <source>
        <dbReference type="Proteomes" id="UP001302812"/>
    </source>
</evidence>
<dbReference type="GeneID" id="89934669"/>
<dbReference type="InterPro" id="IPR052895">
    <property type="entry name" value="HetReg/Transcr_Mod"/>
</dbReference>
<dbReference type="RefSeq" id="XP_064669702.1">
    <property type="nucleotide sequence ID" value="XM_064810544.1"/>
</dbReference>
<accession>A0AAN6YRP2</accession>
<sequence>IICTLRRHRFNSPPWYEALSYEWRPPIDSASCPPRVIILNGVTMPVSENLWQALRHLRLPHKNRTLWVDALCIWQSNPRDRSEQVAMMAHIYSAATRVVSWVGLVMQEV</sequence>
<proteinExistence type="predicted"/>
<evidence type="ECO:0000259" key="1">
    <source>
        <dbReference type="Pfam" id="PF06985"/>
    </source>
</evidence>
<comment type="caution">
    <text evidence="2">The sequence shown here is derived from an EMBL/GenBank/DDBJ whole genome shotgun (WGS) entry which is preliminary data.</text>
</comment>
<dbReference type="PANTHER" id="PTHR24148:SF73">
    <property type="entry name" value="HET DOMAIN PROTEIN (AFU_ORTHOLOGUE AFUA_8G01020)"/>
    <property type="match status" value="1"/>
</dbReference>
<evidence type="ECO:0000313" key="2">
    <source>
        <dbReference type="EMBL" id="KAK4112132.1"/>
    </source>
</evidence>
<dbReference type="InterPro" id="IPR010730">
    <property type="entry name" value="HET"/>
</dbReference>